<name>R3U965_9ENTE</name>
<reference evidence="3 4" key="1">
    <citation type="submission" date="2013-02" db="EMBL/GenBank/DDBJ databases">
        <title>The Genome Sequence of Enterococcus caccae BAA-1240.</title>
        <authorList>
            <consortium name="The Broad Institute Genome Sequencing Platform"/>
            <consortium name="The Broad Institute Genome Sequencing Center for Infectious Disease"/>
            <person name="Earl A.M."/>
            <person name="Gilmore M.S."/>
            <person name="Lebreton F."/>
            <person name="Walker B."/>
            <person name="Young S.K."/>
            <person name="Zeng Q."/>
            <person name="Gargeya S."/>
            <person name="Fitzgerald M."/>
            <person name="Haas B."/>
            <person name="Abouelleil A."/>
            <person name="Alvarado L."/>
            <person name="Arachchi H.M."/>
            <person name="Berlin A.M."/>
            <person name="Chapman S.B."/>
            <person name="Dewar J."/>
            <person name="Goldberg J."/>
            <person name="Griggs A."/>
            <person name="Gujja S."/>
            <person name="Hansen M."/>
            <person name="Howarth C."/>
            <person name="Imamovic A."/>
            <person name="Larimer J."/>
            <person name="McCowan C."/>
            <person name="Murphy C."/>
            <person name="Neiman D."/>
            <person name="Pearson M."/>
            <person name="Priest M."/>
            <person name="Roberts A."/>
            <person name="Saif S."/>
            <person name="Shea T."/>
            <person name="Sisk P."/>
            <person name="Sykes S."/>
            <person name="Wortman J."/>
            <person name="Nusbaum C."/>
            <person name="Birren B."/>
        </authorList>
    </citation>
    <scope>NUCLEOTIDE SEQUENCE [LARGE SCALE GENOMIC DNA]</scope>
    <source>
        <strain evidence="3 4">ATCC BAA-1240</strain>
    </source>
</reference>
<comment type="caution">
    <text evidence="3">The sequence shown here is derived from an EMBL/GenBank/DDBJ whole genome shotgun (WGS) entry which is preliminary data.</text>
</comment>
<dbReference type="EMBL" id="AJAU01000005">
    <property type="protein sequence ID" value="EOL50479.1"/>
    <property type="molecule type" value="Genomic_DNA"/>
</dbReference>
<dbReference type="PROSITE" id="PS51723">
    <property type="entry name" value="PEPTIDASE_M60"/>
    <property type="match status" value="1"/>
</dbReference>
<dbReference type="InterPro" id="IPR035423">
    <property type="entry name" value="M60-like_N"/>
</dbReference>
<protein>
    <recommendedName>
        <fullName evidence="2">Peptidase M60 domain-containing protein</fullName>
    </recommendedName>
</protein>
<dbReference type="Pfam" id="PF17291">
    <property type="entry name" value="M60-like_N"/>
    <property type="match status" value="1"/>
</dbReference>
<proteinExistence type="predicted"/>
<feature type="signal peptide" evidence="1">
    <location>
        <begin position="1"/>
        <end position="29"/>
    </location>
</feature>
<feature type="domain" description="Peptidase M60" evidence="2">
    <location>
        <begin position="64"/>
        <end position="385"/>
    </location>
</feature>
<dbReference type="Proteomes" id="UP000013840">
    <property type="component" value="Unassembled WGS sequence"/>
</dbReference>
<gene>
    <name evidence="3" type="ORF">UC7_00472</name>
</gene>
<evidence type="ECO:0000313" key="3">
    <source>
        <dbReference type="EMBL" id="EOL50479.1"/>
    </source>
</evidence>
<dbReference type="Gene3D" id="1.10.390.30">
    <property type="entry name" value="Peptidase M60, enhancin-like domain 3"/>
    <property type="match status" value="1"/>
</dbReference>
<dbReference type="PANTHER" id="PTHR15730">
    <property type="entry name" value="EXPERIMENTAL AUTOIMMUNE PROSTATITIS ANTIGEN 2-RELATED"/>
    <property type="match status" value="1"/>
</dbReference>
<organism evidence="3 4">
    <name type="scientific">Enterococcus caccae ATCC BAA-1240</name>
    <dbReference type="NCBI Taxonomy" id="1158612"/>
    <lineage>
        <taxon>Bacteria</taxon>
        <taxon>Bacillati</taxon>
        <taxon>Bacillota</taxon>
        <taxon>Bacilli</taxon>
        <taxon>Lactobacillales</taxon>
        <taxon>Enterococcaceae</taxon>
        <taxon>Enterococcus</taxon>
    </lineage>
</organism>
<keyword evidence="4" id="KW-1185">Reference proteome</keyword>
<feature type="non-terminal residue" evidence="3">
    <location>
        <position position="805"/>
    </location>
</feature>
<dbReference type="Gene3D" id="2.60.40.10">
    <property type="entry name" value="Immunoglobulins"/>
    <property type="match status" value="1"/>
</dbReference>
<evidence type="ECO:0000259" key="2">
    <source>
        <dbReference type="PROSITE" id="PS51723"/>
    </source>
</evidence>
<dbReference type="AlphaFoldDB" id="R3U965"/>
<dbReference type="InterPro" id="IPR031161">
    <property type="entry name" value="Peptidase_M60_dom"/>
</dbReference>
<dbReference type="InterPro" id="IPR022038">
    <property type="entry name" value="Ig-like_bact"/>
</dbReference>
<dbReference type="SMART" id="SM01276">
    <property type="entry name" value="M60-like"/>
    <property type="match status" value="1"/>
</dbReference>
<dbReference type="InterPro" id="IPR013783">
    <property type="entry name" value="Ig-like_fold"/>
</dbReference>
<dbReference type="eggNOG" id="COG3209">
    <property type="taxonomic scope" value="Bacteria"/>
</dbReference>
<dbReference type="Pfam" id="PF07523">
    <property type="entry name" value="Big_3"/>
    <property type="match status" value="2"/>
</dbReference>
<dbReference type="InterPro" id="IPR051244">
    <property type="entry name" value="TCAF"/>
</dbReference>
<dbReference type="RefSeq" id="WP_010770655.1">
    <property type="nucleotide sequence ID" value="NZ_KB946332.1"/>
</dbReference>
<sequence length="805" mass="91563">MRQSKKIKIKLLFMLLCFISVFSSKVAFAETYDGVRNIEKEMIIEPRGNPTKTKEMENRLKEFTSFESTGLFLYQGEELEIDVKDEPEKLEVRIGQWGGYNDVPYILNGTQTKPFTNGIFSLHKGINRVKRDESGGMVYLVNYSETRPENVTIKGGVKVPHYIEGITSTNDFETQLETYKDVPFMEMENDNVIATIRIDRAKDIFLKKGQEKVFIDTVKKVKMLSDHVAGLADDSFGVAKKSKQRIHIVNPSFGAGTLFATNYFVGLHSKTTKDRIIFASDGDTPDWGLSHEIGHIYQDNSYLWKNMKEVTVNIYADYAQKNWNSEGTGRYDAVNVSNGSRESVANYFNKLSEDPTWTFDRETLESSDYHFAVLGLYMTLPRVFGYDFYSVLSQNYRSLPENEKPKTDLEKKQMFILMTSKVAERNLLPFFDYWRFTVTDETREEMSDLNLQPLEKDIWKDILASEEDEQNGTYRISDSVGPYTVPTGDLYENASIPFEEIQKLSSYDSVFRKLYSTPIESEASLIAVSTNSFSESFDFTNNAIISVYLKNALEIQNKLDISVKITPGNSYVMAGQRGNYAAVGYDEKNKKLVALGNEKRILENLPDNKYPDIKIYNKTMDTVKKEVVGYGSSKGTDIAKELNNFPVEIGDIIELTHKEASKRVNRYKDGLLLPTTKDTYYYRIQENNWLEVDDPHNQTSLKTANSTIKVGDNWNPEDNFVSATDKEGKEVSFTEVKVEGSVDTSKAGEYTVTYSYGSMSQEAVITVKEADIENQTSIKTTNSTITVGETWNPEDNFVSATDKEG</sequence>
<feature type="chain" id="PRO_5004362901" description="Peptidase M60 domain-containing protein" evidence="1">
    <location>
        <begin position="30"/>
        <end position="805"/>
    </location>
</feature>
<evidence type="ECO:0000313" key="4">
    <source>
        <dbReference type="Proteomes" id="UP000013840"/>
    </source>
</evidence>
<dbReference type="Gene3D" id="2.60.120.1250">
    <property type="entry name" value="Peptidase M60, enhancin-like domain 1"/>
    <property type="match status" value="1"/>
</dbReference>
<evidence type="ECO:0000256" key="1">
    <source>
        <dbReference type="SAM" id="SignalP"/>
    </source>
</evidence>
<dbReference type="PANTHER" id="PTHR15730:SF5">
    <property type="entry name" value="SI:CH211-210B2.2-RELATED"/>
    <property type="match status" value="1"/>
</dbReference>
<dbReference type="InterPro" id="IPR042279">
    <property type="entry name" value="Pep_M60_3"/>
</dbReference>
<dbReference type="Gene3D" id="3.40.390.80">
    <property type="entry name" value="Peptidase M60, enhancin-like domain 2"/>
    <property type="match status" value="1"/>
</dbReference>
<dbReference type="eggNOG" id="COG3979">
    <property type="taxonomic scope" value="Bacteria"/>
</dbReference>
<dbReference type="Pfam" id="PF13402">
    <property type="entry name" value="Peptidase_M60"/>
    <property type="match status" value="1"/>
</dbReference>
<keyword evidence="1" id="KW-0732">Signal</keyword>
<accession>R3U965</accession>